<dbReference type="InterPro" id="IPR029062">
    <property type="entry name" value="Class_I_gatase-like"/>
</dbReference>
<dbReference type="Proteomes" id="UP000032900">
    <property type="component" value="Unassembled WGS sequence"/>
</dbReference>
<organism evidence="2 3">
    <name type="scientific">Geofilum rubicundum JCM 15548</name>
    <dbReference type="NCBI Taxonomy" id="1236989"/>
    <lineage>
        <taxon>Bacteria</taxon>
        <taxon>Pseudomonadati</taxon>
        <taxon>Bacteroidota</taxon>
        <taxon>Bacteroidia</taxon>
        <taxon>Marinilabiliales</taxon>
        <taxon>Marinilabiliaceae</taxon>
        <taxon>Geofilum</taxon>
    </lineage>
</organism>
<comment type="caution">
    <text evidence="2">The sequence shown here is derived from an EMBL/GenBank/DDBJ whole genome shotgun (WGS) entry which is preliminary data.</text>
</comment>
<dbReference type="InterPro" id="IPR017926">
    <property type="entry name" value="GATASE"/>
</dbReference>
<name>A0A0E9LUV5_9BACT</name>
<evidence type="ECO:0000313" key="3">
    <source>
        <dbReference type="Proteomes" id="UP000032900"/>
    </source>
</evidence>
<feature type="domain" description="Carbamoyl-phosphate synthase small subunit N-terminal" evidence="1">
    <location>
        <begin position="5"/>
        <end position="143"/>
    </location>
</feature>
<proteinExistence type="predicted"/>
<sequence>MPEAKEIKLILEDGTVFTGKSFGCHKSVAGEVVFNTAMTGYPESLTDPSYKGQILVSTYPLIGNYGVPSKEKENGIPKFYESDRIHVSGLIVSDYSFEFSHWNAENSLSGWLKENEVPGIFDVDTRELTKLLRDKGPLLGKIVADDQDVPFYNPDHDNLAALVCTTEKEVYGNGRHKVVLVDTGAKYNILRCLLKRDTTVVRVPWDYDFSQEEYDGVMLSNGPGNPEMYEATINNIQKALKGDKRSLVFVWATS</sequence>
<dbReference type="AlphaFoldDB" id="A0A0E9LUV5"/>
<dbReference type="FunFam" id="3.50.30.20:FF:000002">
    <property type="entry name" value="Carbamoyl-phosphate synthase 1, mitochondrial"/>
    <property type="match status" value="1"/>
</dbReference>
<dbReference type="EMBL" id="BAZW01000006">
    <property type="protein sequence ID" value="GAO29088.1"/>
    <property type="molecule type" value="Genomic_DNA"/>
</dbReference>
<dbReference type="Pfam" id="PF00117">
    <property type="entry name" value="GATase"/>
    <property type="match status" value="1"/>
</dbReference>
<evidence type="ECO:0000313" key="2">
    <source>
        <dbReference type="EMBL" id="GAO29088.1"/>
    </source>
</evidence>
<dbReference type="NCBIfam" id="NF009475">
    <property type="entry name" value="PRK12838.1"/>
    <property type="match status" value="1"/>
</dbReference>
<dbReference type="SMART" id="SM01097">
    <property type="entry name" value="CPSase_sm_chain"/>
    <property type="match status" value="1"/>
</dbReference>
<dbReference type="SUPFAM" id="SSF52021">
    <property type="entry name" value="Carbamoyl phosphate synthetase, small subunit N-terminal domain"/>
    <property type="match status" value="1"/>
</dbReference>
<evidence type="ECO:0000259" key="1">
    <source>
        <dbReference type="SMART" id="SM01097"/>
    </source>
</evidence>
<dbReference type="STRING" id="1236989.JCM15548_11245"/>
<gene>
    <name evidence="2" type="ORF">JCM15548_11245</name>
</gene>
<keyword evidence="3" id="KW-1185">Reference proteome</keyword>
<dbReference type="InterPro" id="IPR002474">
    <property type="entry name" value="CarbamoylP_synth_ssu_N"/>
</dbReference>
<dbReference type="RefSeq" id="WP_262486894.1">
    <property type="nucleotide sequence ID" value="NZ_BAZW01000006.1"/>
</dbReference>
<accession>A0A0E9LUV5</accession>
<dbReference type="Pfam" id="PF00988">
    <property type="entry name" value="CPSase_sm_chain"/>
    <property type="match status" value="1"/>
</dbReference>
<reference evidence="2 3" key="1">
    <citation type="journal article" date="2015" name="Microbes Environ.">
        <title>Distribution and evolution of nitrogen fixation genes in the phylum bacteroidetes.</title>
        <authorList>
            <person name="Inoue J."/>
            <person name="Oshima K."/>
            <person name="Suda W."/>
            <person name="Sakamoto M."/>
            <person name="Iino T."/>
            <person name="Noda S."/>
            <person name="Hongoh Y."/>
            <person name="Hattori M."/>
            <person name="Ohkuma M."/>
        </authorList>
    </citation>
    <scope>NUCLEOTIDE SEQUENCE [LARGE SCALE GENOMIC DNA]</scope>
    <source>
        <strain evidence="2">JCM 15548</strain>
    </source>
</reference>
<dbReference type="Gene3D" id="3.50.30.20">
    <property type="entry name" value="Carbamoyl-phosphate synthase small subunit, N-terminal domain"/>
    <property type="match status" value="1"/>
</dbReference>
<dbReference type="PRINTS" id="PR00099">
    <property type="entry name" value="CPSGATASE"/>
</dbReference>
<dbReference type="SUPFAM" id="SSF52317">
    <property type="entry name" value="Class I glutamine amidotransferase-like"/>
    <property type="match status" value="1"/>
</dbReference>
<protein>
    <submittedName>
        <fullName evidence="2">Carbamoyl-phosphate synthase small chain</fullName>
    </submittedName>
</protein>
<dbReference type="Gene3D" id="3.40.50.880">
    <property type="match status" value="1"/>
</dbReference>
<dbReference type="InterPro" id="IPR036480">
    <property type="entry name" value="CarbP_synth_ssu_N_sf"/>
</dbReference>